<evidence type="ECO:0000313" key="7">
    <source>
        <dbReference type="EMBL" id="GAA4245923.1"/>
    </source>
</evidence>
<dbReference type="Pfam" id="PF02653">
    <property type="entry name" value="BPD_transp_2"/>
    <property type="match status" value="1"/>
</dbReference>
<evidence type="ECO:0000256" key="1">
    <source>
        <dbReference type="ARBA" id="ARBA00004651"/>
    </source>
</evidence>
<dbReference type="PANTHER" id="PTHR30482">
    <property type="entry name" value="HIGH-AFFINITY BRANCHED-CHAIN AMINO ACID TRANSPORT SYSTEM PERMEASE"/>
    <property type="match status" value="1"/>
</dbReference>
<feature type="transmembrane region" description="Helical" evidence="6">
    <location>
        <begin position="37"/>
        <end position="59"/>
    </location>
</feature>
<feature type="transmembrane region" description="Helical" evidence="6">
    <location>
        <begin position="111"/>
        <end position="130"/>
    </location>
</feature>
<feature type="transmembrane region" description="Helical" evidence="6">
    <location>
        <begin position="79"/>
        <end position="99"/>
    </location>
</feature>
<dbReference type="RefSeq" id="WP_345122713.1">
    <property type="nucleotide sequence ID" value="NZ_BAABAT010000003.1"/>
</dbReference>
<comment type="caution">
    <text evidence="7">The sequence shown here is derived from an EMBL/GenBank/DDBJ whole genome shotgun (WGS) entry which is preliminary data.</text>
</comment>
<dbReference type="Proteomes" id="UP001500620">
    <property type="component" value="Unassembled WGS sequence"/>
</dbReference>
<feature type="transmembrane region" description="Helical" evidence="6">
    <location>
        <begin position="243"/>
        <end position="268"/>
    </location>
</feature>
<keyword evidence="8" id="KW-1185">Reference proteome</keyword>
<gene>
    <name evidence="7" type="ORF">GCM10022255_015190</name>
</gene>
<dbReference type="InterPro" id="IPR001851">
    <property type="entry name" value="ABC_transp_permease"/>
</dbReference>
<comment type="subcellular location">
    <subcellularLocation>
        <location evidence="1">Cell membrane</location>
        <topology evidence="1">Multi-pass membrane protein</topology>
    </subcellularLocation>
</comment>
<evidence type="ECO:0000256" key="3">
    <source>
        <dbReference type="ARBA" id="ARBA00022692"/>
    </source>
</evidence>
<protein>
    <submittedName>
        <fullName evidence="7">Branched-chain amino acid ABC transporter permease</fullName>
    </submittedName>
</protein>
<keyword evidence="3 6" id="KW-0812">Transmembrane</keyword>
<accession>A0ABP8D1Q9</accession>
<evidence type="ECO:0000256" key="6">
    <source>
        <dbReference type="SAM" id="Phobius"/>
    </source>
</evidence>
<dbReference type="InterPro" id="IPR043428">
    <property type="entry name" value="LivM-like"/>
</dbReference>
<name>A0ABP8D1Q9_9ACTN</name>
<organism evidence="7 8">
    <name type="scientific">Dactylosporangium darangshiense</name>
    <dbReference type="NCBI Taxonomy" id="579108"/>
    <lineage>
        <taxon>Bacteria</taxon>
        <taxon>Bacillati</taxon>
        <taxon>Actinomycetota</taxon>
        <taxon>Actinomycetes</taxon>
        <taxon>Micromonosporales</taxon>
        <taxon>Micromonosporaceae</taxon>
        <taxon>Dactylosporangium</taxon>
    </lineage>
</organism>
<feature type="transmembrane region" description="Helical" evidence="6">
    <location>
        <begin position="6"/>
        <end position="25"/>
    </location>
</feature>
<feature type="transmembrane region" description="Helical" evidence="6">
    <location>
        <begin position="162"/>
        <end position="184"/>
    </location>
</feature>
<keyword evidence="4 6" id="KW-1133">Transmembrane helix</keyword>
<feature type="transmembrane region" description="Helical" evidence="6">
    <location>
        <begin position="275"/>
        <end position="297"/>
    </location>
</feature>
<keyword evidence="5 6" id="KW-0472">Membrane</keyword>
<dbReference type="EMBL" id="BAABAT010000003">
    <property type="protein sequence ID" value="GAA4245923.1"/>
    <property type="molecule type" value="Genomic_DNA"/>
</dbReference>
<evidence type="ECO:0000256" key="5">
    <source>
        <dbReference type="ARBA" id="ARBA00023136"/>
    </source>
</evidence>
<reference evidence="8" key="1">
    <citation type="journal article" date="2019" name="Int. J. Syst. Evol. Microbiol.">
        <title>The Global Catalogue of Microorganisms (GCM) 10K type strain sequencing project: providing services to taxonomists for standard genome sequencing and annotation.</title>
        <authorList>
            <consortium name="The Broad Institute Genomics Platform"/>
            <consortium name="The Broad Institute Genome Sequencing Center for Infectious Disease"/>
            <person name="Wu L."/>
            <person name="Ma J."/>
        </authorList>
    </citation>
    <scope>NUCLEOTIDE SEQUENCE [LARGE SCALE GENOMIC DNA]</scope>
    <source>
        <strain evidence="8">JCM 17441</strain>
    </source>
</reference>
<feature type="transmembrane region" description="Helical" evidence="6">
    <location>
        <begin position="205"/>
        <end position="228"/>
    </location>
</feature>
<evidence type="ECO:0000256" key="2">
    <source>
        <dbReference type="ARBA" id="ARBA00022475"/>
    </source>
</evidence>
<dbReference type="CDD" id="cd06581">
    <property type="entry name" value="TM_PBP1_LivM_like"/>
    <property type="match status" value="1"/>
</dbReference>
<keyword evidence="2" id="KW-1003">Cell membrane</keyword>
<dbReference type="PANTHER" id="PTHR30482:SF17">
    <property type="entry name" value="ABC TRANSPORTER ATP-BINDING PROTEIN"/>
    <property type="match status" value="1"/>
</dbReference>
<evidence type="ECO:0000313" key="8">
    <source>
        <dbReference type="Proteomes" id="UP001500620"/>
    </source>
</evidence>
<proteinExistence type="predicted"/>
<sequence length="336" mass="34514">MNLRWLLYPATAALLALLTSFAWTLNDYANQMLTRILIVGLLAVSVALLTGVAGLPTLGQTAPYLVGAYTTATLVHDEVHLGILHLLTAAAAGAVFALITAPLVVYARGVVVLMITLALGELTSTVAAQWKSVTHGTDGMLALADVTPLPGMAELGDDQSKYLYTLAVVAVLVAALLLALRSPAGALLRATRDDPRRMRASGHPVAGYLTAAYVVAGALAGVAGALLVTTQSYVSPGDGGFDVAALILLAVVIGGATSMVGAIAGAALVVATRDWLASAGHAPLLLGILFIACVYLLPNGLLGDRAFAGALFRRRPRRADVPAPREPADETIGAAR</sequence>
<evidence type="ECO:0000256" key="4">
    <source>
        <dbReference type="ARBA" id="ARBA00022989"/>
    </source>
</evidence>